<gene>
    <name evidence="1" type="ORF">OWV82_012087</name>
</gene>
<evidence type="ECO:0000313" key="2">
    <source>
        <dbReference type="Proteomes" id="UP001164539"/>
    </source>
</evidence>
<name>A0ACC1Y1W7_MELAZ</name>
<sequence>MHVVMNFLGHFFFMIVFFFNVFHEFNVGIKNSYELFLFLNIYKSIYLYLFFYKFIKDFMKVLDYLAFNLFLLRELRIDFQVHDIKFRNKGSPNDIWVVSLNALRGNFCVVDIDEDHMD</sequence>
<protein>
    <submittedName>
        <fullName evidence="1">Uncharacterized protein</fullName>
    </submittedName>
</protein>
<evidence type="ECO:0000313" key="1">
    <source>
        <dbReference type="EMBL" id="KAJ4717167.1"/>
    </source>
</evidence>
<dbReference type="Proteomes" id="UP001164539">
    <property type="component" value="Chromosome 6"/>
</dbReference>
<accession>A0ACC1Y1W7</accession>
<dbReference type="EMBL" id="CM051399">
    <property type="protein sequence ID" value="KAJ4717167.1"/>
    <property type="molecule type" value="Genomic_DNA"/>
</dbReference>
<comment type="caution">
    <text evidence="1">The sequence shown here is derived from an EMBL/GenBank/DDBJ whole genome shotgun (WGS) entry which is preliminary data.</text>
</comment>
<reference evidence="1 2" key="1">
    <citation type="journal article" date="2023" name="Science">
        <title>Complex scaffold remodeling in plant triterpene biosynthesis.</title>
        <authorList>
            <person name="De La Pena R."/>
            <person name="Hodgson H."/>
            <person name="Liu J.C."/>
            <person name="Stephenson M.J."/>
            <person name="Martin A.C."/>
            <person name="Owen C."/>
            <person name="Harkess A."/>
            <person name="Leebens-Mack J."/>
            <person name="Jimenez L.E."/>
            <person name="Osbourn A."/>
            <person name="Sattely E.S."/>
        </authorList>
    </citation>
    <scope>NUCLEOTIDE SEQUENCE [LARGE SCALE GENOMIC DNA]</scope>
    <source>
        <strain evidence="2">cv. JPN11</strain>
        <tissue evidence="1">Leaf</tissue>
    </source>
</reference>
<keyword evidence="2" id="KW-1185">Reference proteome</keyword>
<proteinExistence type="predicted"/>
<organism evidence="1 2">
    <name type="scientific">Melia azedarach</name>
    <name type="common">Chinaberry tree</name>
    <dbReference type="NCBI Taxonomy" id="155640"/>
    <lineage>
        <taxon>Eukaryota</taxon>
        <taxon>Viridiplantae</taxon>
        <taxon>Streptophyta</taxon>
        <taxon>Embryophyta</taxon>
        <taxon>Tracheophyta</taxon>
        <taxon>Spermatophyta</taxon>
        <taxon>Magnoliopsida</taxon>
        <taxon>eudicotyledons</taxon>
        <taxon>Gunneridae</taxon>
        <taxon>Pentapetalae</taxon>
        <taxon>rosids</taxon>
        <taxon>malvids</taxon>
        <taxon>Sapindales</taxon>
        <taxon>Meliaceae</taxon>
        <taxon>Melia</taxon>
    </lineage>
</organism>